<comment type="subcellular location">
    <subcellularLocation>
        <location evidence="1">Membrane</location>
    </subcellularLocation>
</comment>
<evidence type="ECO:0000256" key="5">
    <source>
        <dbReference type="ARBA" id="ARBA00023008"/>
    </source>
</evidence>
<dbReference type="OrthoDB" id="680163at2"/>
<evidence type="ECO:0000256" key="7">
    <source>
        <dbReference type="PIRSR" id="PIRSR602387-1"/>
    </source>
</evidence>
<keyword evidence="9" id="KW-0732">Signal</keyword>
<dbReference type="HOGENOM" id="CLU_084115_0_0_3"/>
<dbReference type="InterPro" id="IPR002387">
    <property type="entry name" value="Plastocyanin"/>
</dbReference>
<feature type="domain" description="Blue (type 1) copper" evidence="10">
    <location>
        <begin position="65"/>
        <end position="160"/>
    </location>
</feature>
<dbReference type="Proteomes" id="UP000017396">
    <property type="component" value="Chromosome"/>
</dbReference>
<evidence type="ECO:0000256" key="4">
    <source>
        <dbReference type="ARBA" id="ARBA00022982"/>
    </source>
</evidence>
<evidence type="ECO:0000256" key="1">
    <source>
        <dbReference type="ARBA" id="ARBA00004370"/>
    </source>
</evidence>
<dbReference type="PRINTS" id="PR00157">
    <property type="entry name" value="PLASTOCYANIN"/>
</dbReference>
<dbReference type="CDD" id="cd04219">
    <property type="entry name" value="Plastocyanin"/>
    <property type="match status" value="1"/>
</dbReference>
<evidence type="ECO:0000313" key="12">
    <source>
        <dbReference type="Proteomes" id="UP000017396"/>
    </source>
</evidence>
<dbReference type="RefSeq" id="WP_023175298.1">
    <property type="nucleotide sequence ID" value="NC_022600.1"/>
</dbReference>
<feature type="binding site" evidence="7">
    <location>
        <position position="154"/>
    </location>
    <ligand>
        <name>Cu cation</name>
        <dbReference type="ChEBI" id="CHEBI:23378"/>
    </ligand>
</feature>
<dbReference type="PANTHER" id="PTHR34192">
    <property type="entry name" value="PLASTOCYANIN MAJOR ISOFORM, CHLOROPLASTIC-RELATED"/>
    <property type="match status" value="1"/>
</dbReference>
<keyword evidence="5 7" id="KW-0186">Copper</keyword>
<dbReference type="PROSITE" id="PS00196">
    <property type="entry name" value="COPPER_BLUE"/>
    <property type="match status" value="1"/>
</dbReference>
<dbReference type="GO" id="GO:0005507">
    <property type="term" value="F:copper ion binding"/>
    <property type="evidence" value="ECO:0007669"/>
    <property type="project" value="InterPro"/>
</dbReference>
<evidence type="ECO:0000256" key="6">
    <source>
        <dbReference type="ARBA" id="ARBA00023136"/>
    </source>
</evidence>
<dbReference type="InterPro" id="IPR000923">
    <property type="entry name" value="BlueCu_1"/>
</dbReference>
<dbReference type="STRING" id="1183438.GKIL_3736"/>
<organism evidence="11 12">
    <name type="scientific">Gloeobacter kilaueensis (strain ATCC BAA-2537 / CCAP 1431/1 / ULC 316 / JS1)</name>
    <dbReference type="NCBI Taxonomy" id="1183438"/>
    <lineage>
        <taxon>Bacteria</taxon>
        <taxon>Bacillati</taxon>
        <taxon>Cyanobacteriota</taxon>
        <taxon>Cyanophyceae</taxon>
        <taxon>Gloeobacterales</taxon>
        <taxon>Gloeobacteraceae</taxon>
        <taxon>Gloeobacter</taxon>
    </lineage>
</organism>
<dbReference type="PANTHER" id="PTHR34192:SF10">
    <property type="entry name" value="PLASTOCYANIN MAJOR ISOFORM, CHLOROPLASTIC-RELATED"/>
    <property type="match status" value="1"/>
</dbReference>
<dbReference type="InterPro" id="IPR008972">
    <property type="entry name" value="Cupredoxin"/>
</dbReference>
<dbReference type="SUPFAM" id="SSF49503">
    <property type="entry name" value="Cupredoxins"/>
    <property type="match status" value="1"/>
</dbReference>
<evidence type="ECO:0000256" key="8">
    <source>
        <dbReference type="SAM" id="MobiDB-lite"/>
    </source>
</evidence>
<feature type="binding site" evidence="7">
    <location>
        <position position="99"/>
    </location>
    <ligand>
        <name>Cu cation</name>
        <dbReference type="ChEBI" id="CHEBI:23378"/>
    </ligand>
</feature>
<feature type="region of interest" description="Disordered" evidence="8">
    <location>
        <begin position="21"/>
        <end position="64"/>
    </location>
</feature>
<keyword evidence="2" id="KW-0813">Transport</keyword>
<evidence type="ECO:0000256" key="3">
    <source>
        <dbReference type="ARBA" id="ARBA00022723"/>
    </source>
</evidence>
<keyword evidence="12" id="KW-1185">Reference proteome</keyword>
<feature type="chain" id="PRO_5004663872" evidence="9">
    <location>
        <begin position="21"/>
        <end position="162"/>
    </location>
</feature>
<dbReference type="EMBL" id="CP003587">
    <property type="protein sequence ID" value="AGY59982.1"/>
    <property type="molecule type" value="Genomic_DNA"/>
</dbReference>
<sequence length="162" mass="16180">MKTVHVAIAAGLIALLSACGGGSSTSTTSSTTTTTTASTPEATTSAPTTTASAPASTTTSGGNVIKMGSDTGQLVFVPAKLTVKPGDKIVWEMNKAGPHNAVFDGTEPDAATAKAIAEPKLLNKPGDKIEVTVPANAKPGDYSYHCVPHKSAGMVGVITVAK</sequence>
<reference evidence="11 12" key="1">
    <citation type="journal article" date="2013" name="PLoS ONE">
        <title>Cultivation and Complete Genome Sequencing of Gloeobacter kilaueensis sp. nov., from a Lava Cave in Kilauea Caldera, Hawai'i.</title>
        <authorList>
            <person name="Saw J.H."/>
            <person name="Schatz M."/>
            <person name="Brown M.V."/>
            <person name="Kunkel D.D."/>
            <person name="Foster J.S."/>
            <person name="Shick H."/>
            <person name="Christensen S."/>
            <person name="Hou S."/>
            <person name="Wan X."/>
            <person name="Donachie S.P."/>
        </authorList>
    </citation>
    <scope>NUCLEOTIDE SEQUENCE [LARGE SCALE GENOMIC DNA]</scope>
    <source>
        <strain evidence="12">JS</strain>
    </source>
</reference>
<keyword evidence="4" id="KW-0249">Electron transport</keyword>
<comment type="cofactor">
    <cofactor evidence="7">
        <name>Cu(2+)</name>
        <dbReference type="ChEBI" id="CHEBI:29036"/>
    </cofactor>
    <text evidence="7">The crystal structure with reduced Cu(1+) has also been determined.</text>
</comment>
<proteinExistence type="predicted"/>
<protein>
    <submittedName>
        <fullName evidence="11">Plastocyanin</fullName>
    </submittedName>
</protein>
<dbReference type="Pfam" id="PF00127">
    <property type="entry name" value="Copper-bind"/>
    <property type="match status" value="1"/>
</dbReference>
<dbReference type="PROSITE" id="PS51257">
    <property type="entry name" value="PROKAR_LIPOPROTEIN"/>
    <property type="match status" value="1"/>
</dbReference>
<dbReference type="eggNOG" id="COG3794">
    <property type="taxonomic scope" value="Bacteria"/>
</dbReference>
<dbReference type="AlphaFoldDB" id="U5QLX2"/>
<feature type="binding site" evidence="7">
    <location>
        <position position="149"/>
    </location>
    <ligand>
        <name>Cu cation</name>
        <dbReference type="ChEBI" id="CHEBI:23378"/>
    </ligand>
</feature>
<evidence type="ECO:0000313" key="11">
    <source>
        <dbReference type="EMBL" id="AGY59982.1"/>
    </source>
</evidence>
<dbReference type="Gene3D" id="2.60.40.420">
    <property type="entry name" value="Cupredoxins - blue copper proteins"/>
    <property type="match status" value="1"/>
</dbReference>
<dbReference type="NCBIfam" id="TIGR02656">
    <property type="entry name" value="cyanin_plasto"/>
    <property type="match status" value="1"/>
</dbReference>
<dbReference type="GO" id="GO:0016020">
    <property type="term" value="C:membrane"/>
    <property type="evidence" value="ECO:0007669"/>
    <property type="project" value="UniProtKB-SubCell"/>
</dbReference>
<evidence type="ECO:0000256" key="2">
    <source>
        <dbReference type="ARBA" id="ARBA00022448"/>
    </source>
</evidence>
<keyword evidence="3 7" id="KW-0479">Metal-binding</keyword>
<evidence type="ECO:0000259" key="10">
    <source>
        <dbReference type="Pfam" id="PF00127"/>
    </source>
</evidence>
<name>U5QLX2_GLOK1</name>
<feature type="binding site" evidence="7">
    <location>
        <position position="146"/>
    </location>
    <ligand>
        <name>Cu cation</name>
        <dbReference type="ChEBI" id="CHEBI:23378"/>
    </ligand>
</feature>
<gene>
    <name evidence="11" type="primary">petE</name>
    <name evidence="11" type="ORF">GKIL_3736</name>
</gene>
<dbReference type="InterPro" id="IPR028871">
    <property type="entry name" value="BlueCu_1_BS"/>
</dbReference>
<feature type="signal peptide" evidence="9">
    <location>
        <begin position="1"/>
        <end position="20"/>
    </location>
</feature>
<feature type="compositionally biased region" description="Low complexity" evidence="8">
    <location>
        <begin position="21"/>
        <end position="60"/>
    </location>
</feature>
<keyword evidence="6" id="KW-0472">Membrane</keyword>
<dbReference type="KEGG" id="glj:GKIL_3736"/>
<accession>U5QLX2</accession>
<dbReference type="GO" id="GO:0009055">
    <property type="term" value="F:electron transfer activity"/>
    <property type="evidence" value="ECO:0007669"/>
    <property type="project" value="InterPro"/>
</dbReference>
<evidence type="ECO:0000256" key="9">
    <source>
        <dbReference type="SAM" id="SignalP"/>
    </source>
</evidence>